<proteinExistence type="predicted"/>
<dbReference type="PROSITE" id="PS50181">
    <property type="entry name" value="FBOX"/>
    <property type="match status" value="1"/>
</dbReference>
<dbReference type="SUPFAM" id="SSF52047">
    <property type="entry name" value="RNI-like"/>
    <property type="match status" value="1"/>
</dbReference>
<accession>A0A8H5BB28</accession>
<dbReference type="Proteomes" id="UP000567179">
    <property type="component" value="Unassembled WGS sequence"/>
</dbReference>
<dbReference type="Gene3D" id="3.80.10.10">
    <property type="entry name" value="Ribonuclease Inhibitor"/>
    <property type="match status" value="1"/>
</dbReference>
<dbReference type="InterPro" id="IPR001810">
    <property type="entry name" value="F-box_dom"/>
</dbReference>
<dbReference type="InterPro" id="IPR032675">
    <property type="entry name" value="LRR_dom_sf"/>
</dbReference>
<name>A0A8H5BB28_9AGAR</name>
<reference evidence="2 3" key="1">
    <citation type="journal article" date="2020" name="ISME J.">
        <title>Uncovering the hidden diversity of litter-decomposition mechanisms in mushroom-forming fungi.</title>
        <authorList>
            <person name="Floudas D."/>
            <person name="Bentzer J."/>
            <person name="Ahren D."/>
            <person name="Johansson T."/>
            <person name="Persson P."/>
            <person name="Tunlid A."/>
        </authorList>
    </citation>
    <scope>NUCLEOTIDE SEQUENCE [LARGE SCALE GENOMIC DNA]</scope>
    <source>
        <strain evidence="2 3">CBS 101986</strain>
    </source>
</reference>
<feature type="domain" description="F-box" evidence="1">
    <location>
        <begin position="1"/>
        <end position="44"/>
    </location>
</feature>
<dbReference type="OrthoDB" id="2915292at2759"/>
<keyword evidence="3" id="KW-1185">Reference proteome</keyword>
<sequence>MMKALPLELWFQIADLLHPQDLYKLIGVNRTFFEMIMNEVYDHLSFITQEPHMFSEKLKALQGPSMAERVRVLTLWPSAVRDAIKAIDHEVAKASERASSPKPMLYLQKVEKLFGHVRPPERPMTPPRLHDPLPSPQERLEMFTNTLRSLRNVEELEVNWYLDNGSKTSAWHVPFFPDVWSSTGHKLRKLTLDIQLFKFDDVVRSCGSMPLVEELYLTLRCDSARGSSGGTAVPYFINKFGSTLRVLSIKTIGHQELSAMFQLLGTFPLLTNLALVMPLDSYHLEDPSGFSRFLRDHPALRVLCLRYARCCKDFTDDGFKTHDGQHKLYSGILLPALRCLELGLRIPIPHDGKSAMLNSVARLGKEITSLTLTDRSLTLTEVKSVLRYFPTYRLRKLSLFAQLLSPQLIDVLAKSCPDLNSLSLDVQTVVRTENETVERQPSDDVPGFTEALSRWAVDYENDWWRYRTWLLADISIMKWEFKVGHTHNHACMNAVASVVPSVRSFAGRGHMGPPTDGLPKPTTRRLLTDLDTRTKPLDT</sequence>
<evidence type="ECO:0000259" key="1">
    <source>
        <dbReference type="PROSITE" id="PS50181"/>
    </source>
</evidence>
<dbReference type="AlphaFoldDB" id="A0A8H5BB28"/>
<evidence type="ECO:0000313" key="3">
    <source>
        <dbReference type="Proteomes" id="UP000567179"/>
    </source>
</evidence>
<organism evidence="2 3">
    <name type="scientific">Psilocybe cf. subviscida</name>
    <dbReference type="NCBI Taxonomy" id="2480587"/>
    <lineage>
        <taxon>Eukaryota</taxon>
        <taxon>Fungi</taxon>
        <taxon>Dikarya</taxon>
        <taxon>Basidiomycota</taxon>
        <taxon>Agaricomycotina</taxon>
        <taxon>Agaricomycetes</taxon>
        <taxon>Agaricomycetidae</taxon>
        <taxon>Agaricales</taxon>
        <taxon>Agaricineae</taxon>
        <taxon>Strophariaceae</taxon>
        <taxon>Psilocybe</taxon>
    </lineage>
</organism>
<dbReference type="EMBL" id="JAACJJ010000029">
    <property type="protein sequence ID" value="KAF5319178.1"/>
    <property type="molecule type" value="Genomic_DNA"/>
</dbReference>
<comment type="caution">
    <text evidence="2">The sequence shown here is derived from an EMBL/GenBank/DDBJ whole genome shotgun (WGS) entry which is preliminary data.</text>
</comment>
<evidence type="ECO:0000313" key="2">
    <source>
        <dbReference type="EMBL" id="KAF5319178.1"/>
    </source>
</evidence>
<protein>
    <recommendedName>
        <fullName evidence="1">F-box domain-containing protein</fullName>
    </recommendedName>
</protein>
<gene>
    <name evidence="2" type="ORF">D9619_008767</name>
</gene>